<dbReference type="InterPro" id="IPR001461">
    <property type="entry name" value="Aspartic_peptidase_A1"/>
</dbReference>
<dbReference type="AlphaFoldDB" id="A0A498NT24"/>
<sequence>MRTSLILLACVGFAQSLAQFFGQISLGKPEQNFTVVFDTDSTDLWVPSSYCVSQTCVMHNKFKAFESSTYTHDGRVFGIHCGSGHPLGVMAREELKNQVFGEAVYEPGFAFVLAQFDGVLGLGFPKLAEELGSPVFDSMIAQGVLDEPIFSFYLNVKVQGALSFCYRSTKGCQAIVDTGTSLIGGPARDVLLLQQFIGATPTAVGEETLNNKEICFSDFQSIDIPSPAGSVWILGDVFLSQFYSIYDRGHNRAVQKPVMAVGVPIPSTCALQLSQTNKIKTTLKAQI</sequence>
<gene>
    <name evidence="5" type="ORF">ROHU_014814</name>
</gene>
<feature type="chain" id="PRO_5019730257" evidence="3">
    <location>
        <begin position="19"/>
        <end position="287"/>
    </location>
</feature>
<name>A0A498NT24_LABRO</name>
<dbReference type="Pfam" id="PF00026">
    <property type="entry name" value="Asp"/>
    <property type="match status" value="3"/>
</dbReference>
<keyword evidence="3" id="KW-0732">Signal</keyword>
<feature type="domain" description="Peptidase A1" evidence="4">
    <location>
        <begin position="20"/>
        <end position="287"/>
    </location>
</feature>
<dbReference type="InterPro" id="IPR033121">
    <property type="entry name" value="PEPTIDASE_A1"/>
</dbReference>
<evidence type="ECO:0000313" key="6">
    <source>
        <dbReference type="Proteomes" id="UP000290572"/>
    </source>
</evidence>
<dbReference type="PANTHER" id="PTHR47966">
    <property type="entry name" value="BETA-SITE APP-CLEAVING ENZYME, ISOFORM A-RELATED"/>
    <property type="match status" value="1"/>
</dbReference>
<accession>A0A498NT24</accession>
<evidence type="ECO:0000256" key="1">
    <source>
        <dbReference type="ARBA" id="ARBA00007447"/>
    </source>
</evidence>
<proteinExistence type="inferred from homology"/>
<dbReference type="GO" id="GO:0004190">
    <property type="term" value="F:aspartic-type endopeptidase activity"/>
    <property type="evidence" value="ECO:0007669"/>
    <property type="project" value="InterPro"/>
</dbReference>
<reference evidence="5 6" key="1">
    <citation type="submission" date="2018-03" db="EMBL/GenBank/DDBJ databases">
        <title>Draft genome sequence of Rohu Carp (Labeo rohita).</title>
        <authorList>
            <person name="Das P."/>
            <person name="Kushwaha B."/>
            <person name="Joshi C.G."/>
            <person name="Kumar D."/>
            <person name="Nagpure N.S."/>
            <person name="Sahoo L."/>
            <person name="Das S.P."/>
            <person name="Bit A."/>
            <person name="Patnaik S."/>
            <person name="Meher P.K."/>
            <person name="Jayasankar P."/>
            <person name="Koringa P.G."/>
            <person name="Patel N.V."/>
            <person name="Hinsu A.T."/>
            <person name="Kumar R."/>
            <person name="Pandey M."/>
            <person name="Agarwal S."/>
            <person name="Srivastava S."/>
            <person name="Singh M."/>
            <person name="Iquebal M.A."/>
            <person name="Jaiswal S."/>
            <person name="Angadi U.B."/>
            <person name="Kumar N."/>
            <person name="Raza M."/>
            <person name="Shah T.M."/>
            <person name="Rai A."/>
            <person name="Jena J.K."/>
        </authorList>
    </citation>
    <scope>NUCLEOTIDE SEQUENCE [LARGE SCALE GENOMIC DNA]</scope>
    <source>
        <strain evidence="5">DASCIFA01</strain>
        <tissue evidence="5">Testis</tissue>
    </source>
</reference>
<dbReference type="PANTHER" id="PTHR47966:SF37">
    <property type="entry name" value="CATHEPSIN E-A-LIKE"/>
    <property type="match status" value="1"/>
</dbReference>
<evidence type="ECO:0000256" key="3">
    <source>
        <dbReference type="SAM" id="SignalP"/>
    </source>
</evidence>
<evidence type="ECO:0000259" key="4">
    <source>
        <dbReference type="PROSITE" id="PS51767"/>
    </source>
</evidence>
<dbReference type="STRING" id="84645.A0A498NT24"/>
<protein>
    <submittedName>
        <fullName evidence="5">Cathepsin E-like protein</fullName>
    </submittedName>
</protein>
<dbReference type="Gene3D" id="2.40.70.10">
    <property type="entry name" value="Acid Proteases"/>
    <property type="match status" value="3"/>
</dbReference>
<dbReference type="InterPro" id="IPR021109">
    <property type="entry name" value="Peptidase_aspartic_dom_sf"/>
</dbReference>
<dbReference type="GO" id="GO:0006508">
    <property type="term" value="P:proteolysis"/>
    <property type="evidence" value="ECO:0007669"/>
    <property type="project" value="InterPro"/>
</dbReference>
<dbReference type="SUPFAM" id="SSF50630">
    <property type="entry name" value="Acid proteases"/>
    <property type="match status" value="1"/>
</dbReference>
<evidence type="ECO:0000256" key="2">
    <source>
        <dbReference type="PIRSR" id="PIRSR601461-2"/>
    </source>
</evidence>
<organism evidence="5 6">
    <name type="scientific">Labeo rohita</name>
    <name type="common">Indian major carp</name>
    <name type="synonym">Cyprinus rohita</name>
    <dbReference type="NCBI Taxonomy" id="84645"/>
    <lineage>
        <taxon>Eukaryota</taxon>
        <taxon>Metazoa</taxon>
        <taxon>Chordata</taxon>
        <taxon>Craniata</taxon>
        <taxon>Vertebrata</taxon>
        <taxon>Euteleostomi</taxon>
        <taxon>Actinopterygii</taxon>
        <taxon>Neopterygii</taxon>
        <taxon>Teleostei</taxon>
        <taxon>Ostariophysi</taxon>
        <taxon>Cypriniformes</taxon>
        <taxon>Cyprinidae</taxon>
        <taxon>Labeoninae</taxon>
        <taxon>Labeonini</taxon>
        <taxon>Labeo</taxon>
    </lineage>
</organism>
<feature type="disulfide bond" evidence="2">
    <location>
        <begin position="51"/>
        <end position="56"/>
    </location>
</feature>
<comment type="caution">
    <text evidence="5">The sequence shown here is derived from an EMBL/GenBank/DDBJ whole genome shotgun (WGS) entry which is preliminary data.</text>
</comment>
<dbReference type="EMBL" id="QBIY01011170">
    <property type="protein sequence ID" value="RXN34729.1"/>
    <property type="molecule type" value="Genomic_DNA"/>
</dbReference>
<comment type="similarity">
    <text evidence="1">Belongs to the peptidase A1 family.</text>
</comment>
<dbReference type="FunFam" id="2.40.70.10:FF:000008">
    <property type="entry name" value="Cathepsin D"/>
    <property type="match status" value="1"/>
</dbReference>
<evidence type="ECO:0000313" key="5">
    <source>
        <dbReference type="EMBL" id="RXN34729.1"/>
    </source>
</evidence>
<feature type="signal peptide" evidence="3">
    <location>
        <begin position="1"/>
        <end position="18"/>
    </location>
</feature>
<keyword evidence="6" id="KW-1185">Reference proteome</keyword>
<keyword evidence="2" id="KW-1015">Disulfide bond</keyword>
<dbReference type="Proteomes" id="UP000290572">
    <property type="component" value="Unassembled WGS sequence"/>
</dbReference>
<dbReference type="PROSITE" id="PS51767">
    <property type="entry name" value="PEPTIDASE_A1"/>
    <property type="match status" value="1"/>
</dbReference>
<dbReference type="PRINTS" id="PR00792">
    <property type="entry name" value="PEPSIN"/>
</dbReference>